<evidence type="ECO:0000256" key="4">
    <source>
        <dbReference type="SAM" id="SignalP"/>
    </source>
</evidence>
<dbReference type="Pfam" id="PF00062">
    <property type="entry name" value="Lys"/>
    <property type="match status" value="1"/>
</dbReference>
<dbReference type="GeneTree" id="ENSGT00940000153832"/>
<protein>
    <recommendedName>
        <fullName evidence="7">Lysozyme</fullName>
    </recommendedName>
</protein>
<accession>A0A8C6X511</accession>
<dbReference type="InterPro" id="IPR001916">
    <property type="entry name" value="Glyco_hydro_22"/>
</dbReference>
<keyword evidence="6" id="KW-1185">Reference proteome</keyword>
<dbReference type="PRINTS" id="PR00135">
    <property type="entry name" value="LYZLACT"/>
</dbReference>
<evidence type="ECO:0000313" key="6">
    <source>
        <dbReference type="Proteomes" id="UP000694559"/>
    </source>
</evidence>
<dbReference type="Proteomes" id="UP000694559">
    <property type="component" value="Unplaced"/>
</dbReference>
<keyword evidence="2" id="KW-1015">Disulfide bond</keyword>
<proteinExistence type="inferred from homology"/>
<name>A0A8C6X511_NAJNA</name>
<comment type="similarity">
    <text evidence="1 3">Belongs to the glycosyl hydrolase 22 family.</text>
</comment>
<dbReference type="FunFam" id="1.10.530.10:FF:000001">
    <property type="entry name" value="Lysozyme C"/>
    <property type="match status" value="1"/>
</dbReference>
<evidence type="ECO:0000256" key="2">
    <source>
        <dbReference type="ARBA" id="ARBA00023157"/>
    </source>
</evidence>
<dbReference type="PANTHER" id="PTHR11407">
    <property type="entry name" value="LYSOZYME C"/>
    <property type="match status" value="1"/>
</dbReference>
<dbReference type="PROSITE" id="PS51348">
    <property type="entry name" value="GLYCOSYL_HYDROL_F22_2"/>
    <property type="match status" value="1"/>
</dbReference>
<dbReference type="PANTHER" id="PTHR11407:SF69">
    <property type="entry name" value="LYSOZYME C, MILK ISOZYME"/>
    <property type="match status" value="1"/>
</dbReference>
<feature type="chain" id="PRO_5034452765" description="Lysozyme" evidence="4">
    <location>
        <begin position="19"/>
        <end position="151"/>
    </location>
</feature>
<dbReference type="SUPFAM" id="SSF53955">
    <property type="entry name" value="Lysozyme-like"/>
    <property type="match status" value="1"/>
</dbReference>
<dbReference type="SMART" id="SM00263">
    <property type="entry name" value="LYZ1"/>
    <property type="match status" value="1"/>
</dbReference>
<sequence length="151" mass="16962">MKALALTFLFLLIAVNEAKVFTKCELASILKGKGMDGYHGYSLGNWICMAYHESRYNSRAVGPRNSDGSRDYGIFQINSRYWCKNNQGPTANGCNKPCSGKTPNSAYSAPEGKQNPSALVYTFQTSYSTQLEDEKWHFMLYTSCIKSRLHC</sequence>
<reference evidence="5" key="2">
    <citation type="submission" date="2025-09" db="UniProtKB">
        <authorList>
            <consortium name="Ensembl"/>
        </authorList>
    </citation>
    <scope>IDENTIFICATION</scope>
</reference>
<organism evidence="5 6">
    <name type="scientific">Naja naja</name>
    <name type="common">Indian cobra</name>
    <dbReference type="NCBI Taxonomy" id="35670"/>
    <lineage>
        <taxon>Eukaryota</taxon>
        <taxon>Metazoa</taxon>
        <taxon>Chordata</taxon>
        <taxon>Craniata</taxon>
        <taxon>Vertebrata</taxon>
        <taxon>Euteleostomi</taxon>
        <taxon>Lepidosauria</taxon>
        <taxon>Squamata</taxon>
        <taxon>Bifurcata</taxon>
        <taxon>Unidentata</taxon>
        <taxon>Episquamata</taxon>
        <taxon>Toxicofera</taxon>
        <taxon>Serpentes</taxon>
        <taxon>Colubroidea</taxon>
        <taxon>Elapidae</taxon>
        <taxon>Elapinae</taxon>
        <taxon>Naja</taxon>
    </lineage>
</organism>
<dbReference type="PRINTS" id="PR00137">
    <property type="entry name" value="LYSOZYME"/>
</dbReference>
<dbReference type="InterPro" id="IPR000974">
    <property type="entry name" value="Glyco_hydro_22_lys"/>
</dbReference>
<dbReference type="GO" id="GO:0003796">
    <property type="term" value="F:lysozyme activity"/>
    <property type="evidence" value="ECO:0007669"/>
    <property type="project" value="InterPro"/>
</dbReference>
<reference evidence="5" key="1">
    <citation type="submission" date="2025-08" db="UniProtKB">
        <authorList>
            <consortium name="Ensembl"/>
        </authorList>
    </citation>
    <scope>IDENTIFICATION</scope>
</reference>
<evidence type="ECO:0000256" key="3">
    <source>
        <dbReference type="RuleBase" id="RU004440"/>
    </source>
</evidence>
<dbReference type="InterPro" id="IPR023346">
    <property type="entry name" value="Lysozyme-like_dom_sf"/>
</dbReference>
<evidence type="ECO:0000256" key="1">
    <source>
        <dbReference type="ARBA" id="ARBA00010859"/>
    </source>
</evidence>
<evidence type="ECO:0000313" key="5">
    <source>
        <dbReference type="Ensembl" id="ENSNNAP00000009073.1"/>
    </source>
</evidence>
<keyword evidence="4" id="KW-0732">Signal</keyword>
<dbReference type="Gene3D" id="1.10.530.10">
    <property type="match status" value="1"/>
</dbReference>
<evidence type="ECO:0008006" key="7">
    <source>
        <dbReference type="Google" id="ProtNLM"/>
    </source>
</evidence>
<dbReference type="Ensembl" id="ENSNNAT00000009515.1">
    <property type="protein sequence ID" value="ENSNNAP00000009073.1"/>
    <property type="gene ID" value="ENSNNAG00000006007.1"/>
</dbReference>
<feature type="signal peptide" evidence="4">
    <location>
        <begin position="1"/>
        <end position="18"/>
    </location>
</feature>
<dbReference type="AlphaFoldDB" id="A0A8C6X511"/>